<feature type="compositionally biased region" description="Acidic residues" evidence="3">
    <location>
        <begin position="328"/>
        <end position="341"/>
    </location>
</feature>
<dbReference type="EMBL" id="HG670306">
    <property type="protein sequence ID" value="CDM80203.1"/>
    <property type="molecule type" value="Genomic_DNA"/>
</dbReference>
<feature type="region of interest" description="Disordered" evidence="3">
    <location>
        <begin position="234"/>
        <end position="373"/>
    </location>
</feature>
<name>A0A077RNY5_WHEAT</name>
<evidence type="ECO:0000313" key="4">
    <source>
        <dbReference type="EMBL" id="CDM80203.1"/>
    </source>
</evidence>
<dbReference type="PANTHER" id="PTHR12628:SF19">
    <property type="entry name" value="HOMEOBOX PROTEIN HOX1A"/>
    <property type="match status" value="1"/>
</dbReference>
<evidence type="ECO:0000256" key="1">
    <source>
        <dbReference type="ARBA" id="ARBA00004123"/>
    </source>
</evidence>
<feature type="region of interest" description="Disordered" evidence="3">
    <location>
        <begin position="69"/>
        <end position="88"/>
    </location>
</feature>
<accession>A0A077RNY5</accession>
<keyword evidence="2" id="KW-0539">Nucleus</keyword>
<dbReference type="HOGENOM" id="CLU_742731_0_0_1"/>
<feature type="compositionally biased region" description="Acidic residues" evidence="3">
    <location>
        <begin position="249"/>
        <end position="263"/>
    </location>
</feature>
<feature type="compositionally biased region" description="Basic and acidic residues" evidence="3">
    <location>
        <begin position="69"/>
        <end position="87"/>
    </location>
</feature>
<comment type="subcellular location">
    <subcellularLocation>
        <location evidence="1">Nucleus</location>
    </subcellularLocation>
</comment>
<sequence length="373" mass="42463">MSIPAKARVFQCKLKIREAFQNLLTVGKPEESMFDSEGNVSCDNVPIIGKKVFPEVAIVGRELIQNDVHDLPSDNSAEEHVKEKDNVDDLALLSEDSEDDDYYPEDPHLHKDIKEKKDESDFISYLKRTMGKKVKHVIMRQMNEFTLQTNSIGQKRHYGPTINQHAVRHIPWEACAELICRISSYQKKVFPEAAPVGRKPMQNDVHDLPSDNSEDDDFDPNISEEDVADHVVEHVKEKDNVDDLGLLSEDSDDDDYYPEDPDSDKDIKEKKDESNFTMDFERDNGIVKRGWGEGLDSDDSNYITSSDNNSENVNEKDNVDDLGLLCEGSEDDDYYPEDPDSDKDIKEKKDESNFPSDSKRDNGKESEVGSIVH</sequence>
<proteinExistence type="predicted"/>
<feature type="compositionally biased region" description="Polar residues" evidence="3">
    <location>
        <begin position="300"/>
        <end position="312"/>
    </location>
</feature>
<evidence type="ECO:0000256" key="2">
    <source>
        <dbReference type="ARBA" id="ARBA00023242"/>
    </source>
</evidence>
<protein>
    <submittedName>
        <fullName evidence="4">Uncharacterized protein</fullName>
    </submittedName>
</protein>
<evidence type="ECO:0000256" key="3">
    <source>
        <dbReference type="SAM" id="MobiDB-lite"/>
    </source>
</evidence>
<organism evidence="4">
    <name type="scientific">Triticum aestivum</name>
    <name type="common">Wheat</name>
    <dbReference type="NCBI Taxonomy" id="4565"/>
    <lineage>
        <taxon>Eukaryota</taxon>
        <taxon>Viridiplantae</taxon>
        <taxon>Streptophyta</taxon>
        <taxon>Embryophyta</taxon>
        <taxon>Tracheophyta</taxon>
        <taxon>Spermatophyta</taxon>
        <taxon>Magnoliopsida</taxon>
        <taxon>Liliopsida</taxon>
        <taxon>Poales</taxon>
        <taxon>Poaceae</taxon>
        <taxon>BOP clade</taxon>
        <taxon>Pooideae</taxon>
        <taxon>Triticodae</taxon>
        <taxon>Triticeae</taxon>
        <taxon>Triticinae</taxon>
        <taxon>Triticum</taxon>
    </lineage>
</organism>
<dbReference type="PANTHER" id="PTHR12628">
    <property type="entry name" value="POLYCOMB-LIKE TRANSCRIPTION FACTOR"/>
    <property type="match status" value="1"/>
</dbReference>
<feature type="compositionally biased region" description="Basic and acidic residues" evidence="3">
    <location>
        <begin position="264"/>
        <end position="286"/>
    </location>
</feature>
<reference evidence="4" key="1">
    <citation type="journal article" date="2014" name="Science">
        <title>Structural and functional partitioning of bread wheat chromosome 3B.</title>
        <authorList>
            <person name="Choulet F."/>
            <person name="Alberti A."/>
            <person name="Theil S."/>
            <person name="Glover N."/>
            <person name="Barbe V."/>
            <person name="Daron J."/>
            <person name="Pingault L."/>
            <person name="Sourdille P."/>
            <person name="Couloux A."/>
            <person name="Paux E."/>
            <person name="Leroy P."/>
            <person name="Mangenot S."/>
            <person name="Guilhot N."/>
            <person name="Le Gouis J."/>
            <person name="Balfourier F."/>
            <person name="Alaux M."/>
            <person name="Jamilloux V."/>
            <person name="Poulain J."/>
            <person name="Durand C."/>
            <person name="Bellec A."/>
            <person name="Gaspin C."/>
            <person name="Safar J."/>
            <person name="Dolezel J."/>
            <person name="Rogers J."/>
            <person name="Vandepoele K."/>
            <person name="Aury J.M."/>
            <person name="Mayer K."/>
            <person name="Berges H."/>
            <person name="Quesneville H."/>
            <person name="Wincker P."/>
            <person name="Feuillet C."/>
        </authorList>
    </citation>
    <scope>NUCLEOTIDE SEQUENCE</scope>
</reference>
<feature type="region of interest" description="Disordered" evidence="3">
    <location>
        <begin position="195"/>
        <end position="222"/>
    </location>
</feature>
<dbReference type="AlphaFoldDB" id="A0A077RNY5"/>
<gene>
    <name evidence="4" type="ORF">TRAES_3BF043500020CFD_c1</name>
</gene>
<dbReference type="GO" id="GO:0005634">
    <property type="term" value="C:nucleus"/>
    <property type="evidence" value="ECO:0007669"/>
    <property type="project" value="UniProtKB-SubCell"/>
</dbReference>
<feature type="compositionally biased region" description="Basic and acidic residues" evidence="3">
    <location>
        <begin position="342"/>
        <end position="367"/>
    </location>
</feature>
<feature type="compositionally biased region" description="Acidic residues" evidence="3">
    <location>
        <begin position="212"/>
        <end position="222"/>
    </location>
</feature>